<dbReference type="AlphaFoldDB" id="A0A2M7X1M3"/>
<evidence type="ECO:0000313" key="2">
    <source>
        <dbReference type="EMBL" id="PJA40073.1"/>
    </source>
</evidence>
<reference evidence="3" key="1">
    <citation type="submission" date="2017-09" db="EMBL/GenBank/DDBJ databases">
        <title>Depth-based differentiation of microbial function through sediment-hosted aquifers and enrichment of novel symbionts in the deep terrestrial subsurface.</title>
        <authorList>
            <person name="Probst A.J."/>
            <person name="Ladd B."/>
            <person name="Jarett J.K."/>
            <person name="Geller-Mcgrath D.E."/>
            <person name="Sieber C.M.K."/>
            <person name="Emerson J.B."/>
            <person name="Anantharaman K."/>
            <person name="Thomas B.C."/>
            <person name="Malmstrom R."/>
            <person name="Stieglmeier M."/>
            <person name="Klingl A."/>
            <person name="Woyke T."/>
            <person name="Ryan C.M."/>
            <person name="Banfield J.F."/>
        </authorList>
    </citation>
    <scope>NUCLEOTIDE SEQUENCE [LARGE SCALE GENOMIC DNA]</scope>
</reference>
<dbReference type="Pfam" id="PF12679">
    <property type="entry name" value="ABC2_membrane_2"/>
    <property type="match status" value="1"/>
</dbReference>
<dbReference type="PANTHER" id="PTHR37305">
    <property type="entry name" value="INTEGRAL MEMBRANE PROTEIN-RELATED"/>
    <property type="match status" value="1"/>
</dbReference>
<proteinExistence type="predicted"/>
<dbReference type="EMBL" id="PFWZ01000115">
    <property type="protein sequence ID" value="PJA40073.1"/>
    <property type="molecule type" value="Genomic_DNA"/>
</dbReference>
<dbReference type="GO" id="GO:0140359">
    <property type="term" value="F:ABC-type transporter activity"/>
    <property type="evidence" value="ECO:0007669"/>
    <property type="project" value="InterPro"/>
</dbReference>
<sequence>MYPLYKKLIKKRLKQLSLFVAISLFMVWVYAWMYPQIAGSAQQLDDMMQAFPQEFLKAFNIESTTAIFSSFEGFLTSEYFSFMWPLLVIILAVSLGSRSVAGEIEDGTMQVLLAQPISRTKLYFTRVFEGLTILTLFVGTSIGSIPLFGHLFGSDVKGIEYVLLMVLSLLFAYSIYAVTVLISAFARTRGIVSGSIFALMVCMYLINVVSGSLSNFEYIKYASFFNYYDYSGVLFDNHLSIKAVVIFVAAIVGSITIGWRHFKSRDV</sequence>
<comment type="caution">
    <text evidence="2">The sequence shown here is derived from an EMBL/GenBank/DDBJ whole genome shotgun (WGS) entry which is preliminary data.</text>
</comment>
<dbReference type="Proteomes" id="UP000231195">
    <property type="component" value="Unassembled WGS sequence"/>
</dbReference>
<name>A0A2M7X1M3_UNCKA</name>
<evidence type="ECO:0008006" key="4">
    <source>
        <dbReference type="Google" id="ProtNLM"/>
    </source>
</evidence>
<organism evidence="2 3">
    <name type="scientific">candidate division WWE3 bacterium CG_4_9_14_3_um_filter_39_7</name>
    <dbReference type="NCBI Taxonomy" id="1975080"/>
    <lineage>
        <taxon>Bacteria</taxon>
        <taxon>Katanobacteria</taxon>
    </lineage>
</organism>
<evidence type="ECO:0000313" key="3">
    <source>
        <dbReference type="Proteomes" id="UP000231195"/>
    </source>
</evidence>
<feature type="transmembrane region" description="Helical" evidence="1">
    <location>
        <begin position="122"/>
        <end position="149"/>
    </location>
</feature>
<feature type="transmembrane region" description="Helical" evidence="1">
    <location>
        <begin position="161"/>
        <end position="185"/>
    </location>
</feature>
<dbReference type="GO" id="GO:0005886">
    <property type="term" value="C:plasma membrane"/>
    <property type="evidence" value="ECO:0007669"/>
    <property type="project" value="UniProtKB-SubCell"/>
</dbReference>
<feature type="transmembrane region" description="Helical" evidence="1">
    <location>
        <begin position="16"/>
        <end position="34"/>
    </location>
</feature>
<keyword evidence="1" id="KW-0812">Transmembrane</keyword>
<accession>A0A2M7X1M3</accession>
<feature type="transmembrane region" description="Helical" evidence="1">
    <location>
        <begin position="239"/>
        <end position="259"/>
    </location>
</feature>
<protein>
    <recommendedName>
        <fullName evidence="4">ABC transporter permease</fullName>
    </recommendedName>
</protein>
<keyword evidence="1" id="KW-1133">Transmembrane helix</keyword>
<feature type="transmembrane region" description="Helical" evidence="1">
    <location>
        <begin position="197"/>
        <end position="219"/>
    </location>
</feature>
<dbReference type="PANTHER" id="PTHR37305:SF1">
    <property type="entry name" value="MEMBRANE PROTEIN"/>
    <property type="match status" value="1"/>
</dbReference>
<gene>
    <name evidence="2" type="ORF">CO179_03530</name>
</gene>
<keyword evidence="1" id="KW-0472">Membrane</keyword>
<evidence type="ECO:0000256" key="1">
    <source>
        <dbReference type="SAM" id="Phobius"/>
    </source>
</evidence>
<feature type="transmembrane region" description="Helical" evidence="1">
    <location>
        <begin position="82"/>
        <end position="101"/>
    </location>
</feature>